<evidence type="ECO:0000313" key="4">
    <source>
        <dbReference type="Proteomes" id="UP000295221"/>
    </source>
</evidence>
<dbReference type="RefSeq" id="WP_132433624.1">
    <property type="nucleotide sequence ID" value="NZ_SLWK01000005.1"/>
</dbReference>
<gene>
    <name evidence="3" type="ORF">EV194_105138</name>
</gene>
<dbReference type="Pfam" id="PF09832">
    <property type="entry name" value="DUF2059"/>
    <property type="match status" value="1"/>
</dbReference>
<protein>
    <submittedName>
        <fullName evidence="3">Uncharacterized protein DUF2059</fullName>
    </submittedName>
</protein>
<dbReference type="Proteomes" id="UP000295221">
    <property type="component" value="Unassembled WGS sequence"/>
</dbReference>
<keyword evidence="1" id="KW-0732">Signal</keyword>
<evidence type="ECO:0000259" key="2">
    <source>
        <dbReference type="Pfam" id="PF09832"/>
    </source>
</evidence>
<proteinExistence type="predicted"/>
<accession>A0A4R2GJV7</accession>
<evidence type="ECO:0000313" key="3">
    <source>
        <dbReference type="EMBL" id="TCO08334.1"/>
    </source>
</evidence>
<comment type="caution">
    <text evidence="3">The sequence shown here is derived from an EMBL/GenBank/DDBJ whole genome shotgun (WGS) entry which is preliminary data.</text>
</comment>
<name>A0A4R2GJV7_9BACT</name>
<feature type="signal peptide" evidence="1">
    <location>
        <begin position="1"/>
        <end position="22"/>
    </location>
</feature>
<feature type="chain" id="PRO_5020633854" evidence="1">
    <location>
        <begin position="23"/>
        <end position="157"/>
    </location>
</feature>
<feature type="domain" description="DUF2059" evidence="2">
    <location>
        <begin position="79"/>
        <end position="137"/>
    </location>
</feature>
<evidence type="ECO:0000256" key="1">
    <source>
        <dbReference type="SAM" id="SignalP"/>
    </source>
</evidence>
<reference evidence="3 4" key="1">
    <citation type="submission" date="2019-03" db="EMBL/GenBank/DDBJ databases">
        <title>Genomic Encyclopedia of Type Strains, Phase IV (KMG-IV): sequencing the most valuable type-strain genomes for metagenomic binning, comparative biology and taxonomic classification.</title>
        <authorList>
            <person name="Goeker M."/>
        </authorList>
    </citation>
    <scope>NUCLEOTIDE SEQUENCE [LARGE SCALE GENOMIC DNA]</scope>
    <source>
        <strain evidence="3 4">DSM 24179</strain>
    </source>
</reference>
<sequence>MRTKIILFVVVVLVGFSATSQNSNELNPEIMRFLEVNGSSAAYDMMFEQLTMQLKHIASSTPDSVWQQIKSNIYEPKLDDLIHLTSEIYLKHFTIEEIQAMTSFYESPVGKKLAGLTTQITMESMGVSQQWAMEVFQKMQQHLTDAGYIKPSPFVQY</sequence>
<dbReference type="AlphaFoldDB" id="A0A4R2GJV7"/>
<keyword evidence="4" id="KW-1185">Reference proteome</keyword>
<dbReference type="OrthoDB" id="1143459at2"/>
<organism evidence="3 4">
    <name type="scientific">Natronoflexus pectinivorans</name>
    <dbReference type="NCBI Taxonomy" id="682526"/>
    <lineage>
        <taxon>Bacteria</taxon>
        <taxon>Pseudomonadati</taxon>
        <taxon>Bacteroidota</taxon>
        <taxon>Bacteroidia</taxon>
        <taxon>Marinilabiliales</taxon>
        <taxon>Marinilabiliaceae</taxon>
        <taxon>Natronoflexus</taxon>
    </lineage>
</organism>
<dbReference type="InterPro" id="IPR018637">
    <property type="entry name" value="DUF2059"/>
</dbReference>
<dbReference type="EMBL" id="SLWK01000005">
    <property type="protein sequence ID" value="TCO08334.1"/>
    <property type="molecule type" value="Genomic_DNA"/>
</dbReference>